<keyword evidence="3" id="KW-1185">Reference proteome</keyword>
<feature type="transmembrane region" description="Helical" evidence="1">
    <location>
        <begin position="63"/>
        <end position="84"/>
    </location>
</feature>
<feature type="transmembrane region" description="Helical" evidence="1">
    <location>
        <begin position="36"/>
        <end position="57"/>
    </location>
</feature>
<proteinExistence type="predicted"/>
<sequence>MSSSSTPPQGRHRHPRGIIVAELFPPSVRYSGRSPIVQLSVVLGGGLAPLIATALWTAGSTSAAVTCYIVAICALSTISPAVLIRQPSAEIPVPVPVG</sequence>
<keyword evidence="1" id="KW-0472">Membrane</keyword>
<dbReference type="SUPFAM" id="SSF103473">
    <property type="entry name" value="MFS general substrate transporter"/>
    <property type="match status" value="1"/>
</dbReference>
<protein>
    <recommendedName>
        <fullName evidence="4">Major facilitator superfamily (MFS) profile domain-containing protein</fullName>
    </recommendedName>
</protein>
<dbReference type="Proteomes" id="UP001432062">
    <property type="component" value="Chromosome"/>
</dbReference>
<dbReference type="RefSeq" id="WP_327098431.1">
    <property type="nucleotide sequence ID" value="NZ_CP109149.1"/>
</dbReference>
<keyword evidence="1" id="KW-1133">Transmembrane helix</keyword>
<dbReference type="InterPro" id="IPR036259">
    <property type="entry name" value="MFS_trans_sf"/>
</dbReference>
<keyword evidence="1" id="KW-0812">Transmembrane</keyword>
<evidence type="ECO:0000256" key="1">
    <source>
        <dbReference type="SAM" id="Phobius"/>
    </source>
</evidence>
<evidence type="ECO:0000313" key="3">
    <source>
        <dbReference type="Proteomes" id="UP001432062"/>
    </source>
</evidence>
<organism evidence="2 3">
    <name type="scientific">Nocardia vinacea</name>
    <dbReference type="NCBI Taxonomy" id="96468"/>
    <lineage>
        <taxon>Bacteria</taxon>
        <taxon>Bacillati</taxon>
        <taxon>Actinomycetota</taxon>
        <taxon>Actinomycetes</taxon>
        <taxon>Mycobacteriales</taxon>
        <taxon>Nocardiaceae</taxon>
        <taxon>Nocardia</taxon>
    </lineage>
</organism>
<accession>A0ABZ1YQC0</accession>
<name>A0ABZ1YQC0_9NOCA</name>
<evidence type="ECO:0000313" key="2">
    <source>
        <dbReference type="EMBL" id="WUV45228.1"/>
    </source>
</evidence>
<evidence type="ECO:0008006" key="4">
    <source>
        <dbReference type="Google" id="ProtNLM"/>
    </source>
</evidence>
<dbReference type="EMBL" id="CP109441">
    <property type="protein sequence ID" value="WUV45228.1"/>
    <property type="molecule type" value="Genomic_DNA"/>
</dbReference>
<reference evidence="2" key="1">
    <citation type="submission" date="2022-10" db="EMBL/GenBank/DDBJ databases">
        <title>The complete genomes of actinobacterial strains from the NBC collection.</title>
        <authorList>
            <person name="Joergensen T.S."/>
            <person name="Alvarez Arevalo M."/>
            <person name="Sterndorff E.B."/>
            <person name="Faurdal D."/>
            <person name="Vuksanovic O."/>
            <person name="Mourched A.-S."/>
            <person name="Charusanti P."/>
            <person name="Shaw S."/>
            <person name="Blin K."/>
            <person name="Weber T."/>
        </authorList>
    </citation>
    <scope>NUCLEOTIDE SEQUENCE</scope>
    <source>
        <strain evidence="2">NBC_01482</strain>
    </source>
</reference>
<gene>
    <name evidence="2" type="ORF">OG563_39915</name>
</gene>